<dbReference type="InterPro" id="IPR021881">
    <property type="entry name" value="NACK_C"/>
</dbReference>
<gene>
    <name evidence="4" type="ORF">A4U43_C04F35790</name>
</gene>
<keyword evidence="5" id="KW-1185">Reference proteome</keyword>
<keyword evidence="1" id="KW-0493">Microtubule</keyword>
<evidence type="ECO:0000259" key="3">
    <source>
        <dbReference type="Pfam" id="PF11995"/>
    </source>
</evidence>
<dbReference type="Pfam" id="PF11995">
    <property type="entry name" value="DUF3490"/>
    <property type="match status" value="1"/>
</dbReference>
<dbReference type="AlphaFoldDB" id="A0A5P1F8V1"/>
<dbReference type="EMBL" id="CM007384">
    <property type="protein sequence ID" value="ONK73827.1"/>
    <property type="molecule type" value="Genomic_DNA"/>
</dbReference>
<dbReference type="InterPro" id="IPR027640">
    <property type="entry name" value="Kinesin-like_fam"/>
</dbReference>
<dbReference type="GO" id="GO:0005874">
    <property type="term" value="C:microtubule"/>
    <property type="evidence" value="ECO:0007669"/>
    <property type="project" value="UniProtKB-KW"/>
</dbReference>
<dbReference type="GO" id="GO:0007018">
    <property type="term" value="P:microtubule-based movement"/>
    <property type="evidence" value="ECO:0007669"/>
    <property type="project" value="InterPro"/>
</dbReference>
<protein>
    <recommendedName>
        <fullName evidence="3">NPK1-activating kinesin-like protein C-terminal domain-containing protein</fullName>
    </recommendedName>
</protein>
<name>A0A5P1F8V1_ASPOF</name>
<reference evidence="5" key="1">
    <citation type="journal article" date="2017" name="Nat. Commun.">
        <title>The asparagus genome sheds light on the origin and evolution of a young Y chromosome.</title>
        <authorList>
            <person name="Harkess A."/>
            <person name="Zhou J."/>
            <person name="Xu C."/>
            <person name="Bowers J.E."/>
            <person name="Van der Hulst R."/>
            <person name="Ayyampalayam S."/>
            <person name="Mercati F."/>
            <person name="Riccardi P."/>
            <person name="McKain M.R."/>
            <person name="Kakrana A."/>
            <person name="Tang H."/>
            <person name="Ray J."/>
            <person name="Groenendijk J."/>
            <person name="Arikit S."/>
            <person name="Mathioni S.M."/>
            <person name="Nakano M."/>
            <person name="Shan H."/>
            <person name="Telgmann-Rauber A."/>
            <person name="Kanno A."/>
            <person name="Yue Z."/>
            <person name="Chen H."/>
            <person name="Li W."/>
            <person name="Chen Y."/>
            <person name="Xu X."/>
            <person name="Zhang Y."/>
            <person name="Luo S."/>
            <person name="Chen H."/>
            <person name="Gao J."/>
            <person name="Mao Z."/>
            <person name="Pires J.C."/>
            <person name="Luo M."/>
            <person name="Kudrna D."/>
            <person name="Wing R.A."/>
            <person name="Meyers B.C."/>
            <person name="Yi K."/>
            <person name="Kong H."/>
            <person name="Lavrijsen P."/>
            <person name="Sunseri F."/>
            <person name="Falavigna A."/>
            <person name="Ye Y."/>
            <person name="Leebens-Mack J.H."/>
            <person name="Chen G."/>
        </authorList>
    </citation>
    <scope>NUCLEOTIDE SEQUENCE [LARGE SCALE GENOMIC DNA]</scope>
    <source>
        <strain evidence="5">cv. DH0086</strain>
    </source>
</reference>
<dbReference type="Gramene" id="ONK73827">
    <property type="protein sequence ID" value="ONK73827"/>
    <property type="gene ID" value="A4U43_C04F35790"/>
</dbReference>
<accession>A0A5P1F8V1</accession>
<dbReference type="Proteomes" id="UP000243459">
    <property type="component" value="Chromosome 4"/>
</dbReference>
<evidence type="ECO:0000256" key="1">
    <source>
        <dbReference type="ARBA" id="ARBA00022701"/>
    </source>
</evidence>
<evidence type="ECO:0000256" key="2">
    <source>
        <dbReference type="SAM" id="MobiDB-lite"/>
    </source>
</evidence>
<feature type="domain" description="NPK1-activating kinesin-like protein C-terminal" evidence="3">
    <location>
        <begin position="49"/>
        <end position="209"/>
    </location>
</feature>
<proteinExistence type="predicted"/>
<feature type="region of interest" description="Disordered" evidence="2">
    <location>
        <begin position="1"/>
        <end position="34"/>
    </location>
</feature>
<dbReference type="PANTHER" id="PTHR47968">
    <property type="entry name" value="CENTROMERE PROTEIN E"/>
    <property type="match status" value="1"/>
</dbReference>
<organism evidence="4 5">
    <name type="scientific">Asparagus officinalis</name>
    <name type="common">Garden asparagus</name>
    <dbReference type="NCBI Taxonomy" id="4686"/>
    <lineage>
        <taxon>Eukaryota</taxon>
        <taxon>Viridiplantae</taxon>
        <taxon>Streptophyta</taxon>
        <taxon>Embryophyta</taxon>
        <taxon>Tracheophyta</taxon>
        <taxon>Spermatophyta</taxon>
        <taxon>Magnoliopsida</taxon>
        <taxon>Liliopsida</taxon>
        <taxon>Asparagales</taxon>
        <taxon>Asparagaceae</taxon>
        <taxon>Asparagoideae</taxon>
        <taxon>Asparagus</taxon>
    </lineage>
</organism>
<dbReference type="GO" id="GO:0003777">
    <property type="term" value="F:microtubule motor activity"/>
    <property type="evidence" value="ECO:0007669"/>
    <property type="project" value="InterPro"/>
</dbReference>
<feature type="compositionally biased region" description="Polar residues" evidence="2">
    <location>
        <begin position="1"/>
        <end position="16"/>
    </location>
</feature>
<dbReference type="OrthoDB" id="3176171at2759"/>
<evidence type="ECO:0000313" key="4">
    <source>
        <dbReference type="EMBL" id="ONK73827.1"/>
    </source>
</evidence>
<dbReference type="OMA" id="FPREGMK"/>
<dbReference type="PANTHER" id="PTHR47968:SF18">
    <property type="entry name" value="KINESIN-LIKE PROTEIN KIN-7F"/>
    <property type="match status" value="1"/>
</dbReference>
<evidence type="ECO:0000313" key="5">
    <source>
        <dbReference type="Proteomes" id="UP000243459"/>
    </source>
</evidence>
<sequence>MARAQYQKQLNDQEAGQSACEDFGGQETRGIGLDPIIDPLESPSRWPLEFEMKQQQIIELWHTCNVALVHRTYFFLLFKGEPADAIYMEVELRRLSFVKRTFPREGMKTAEGVQVVTLASSKRRLRREREMLFRQMQKRFTPAERESLYTKWGIALDSKQRKRQLVQRLWTETEDLEHVRESASIVAKLIGLLEPGKALKEMFGLSFAPEQYSRRSVKWKHGISPFK</sequence>